<evidence type="ECO:0000313" key="1">
    <source>
        <dbReference type="EMBL" id="VDK27930.1"/>
    </source>
</evidence>
<dbReference type="WBParaSite" id="ASIM_0000707101-mRNA-1">
    <property type="protein sequence ID" value="ASIM_0000707101-mRNA-1"/>
    <property type="gene ID" value="ASIM_0000707101"/>
</dbReference>
<dbReference type="AlphaFoldDB" id="A0A0M3JHF8"/>
<reference evidence="3" key="1">
    <citation type="submission" date="2017-02" db="UniProtKB">
        <authorList>
            <consortium name="WormBaseParasite"/>
        </authorList>
    </citation>
    <scope>IDENTIFICATION</scope>
</reference>
<evidence type="ECO:0000313" key="2">
    <source>
        <dbReference type="Proteomes" id="UP000267096"/>
    </source>
</evidence>
<name>A0A0M3JHF8_ANISI</name>
<keyword evidence="2" id="KW-1185">Reference proteome</keyword>
<dbReference type="EMBL" id="UYRR01015565">
    <property type="protein sequence ID" value="VDK27930.1"/>
    <property type="molecule type" value="Genomic_DNA"/>
</dbReference>
<proteinExistence type="predicted"/>
<reference evidence="1 2" key="2">
    <citation type="submission" date="2018-11" db="EMBL/GenBank/DDBJ databases">
        <authorList>
            <consortium name="Pathogen Informatics"/>
        </authorList>
    </citation>
    <scope>NUCLEOTIDE SEQUENCE [LARGE SCALE GENOMIC DNA]</scope>
</reference>
<evidence type="ECO:0000313" key="3">
    <source>
        <dbReference type="WBParaSite" id="ASIM_0000707101-mRNA-1"/>
    </source>
</evidence>
<accession>A0A0M3JHF8</accession>
<dbReference type="Proteomes" id="UP000267096">
    <property type="component" value="Unassembled WGS sequence"/>
</dbReference>
<gene>
    <name evidence="1" type="ORF">ASIM_LOCUS6843</name>
</gene>
<dbReference type="OrthoDB" id="338531at2759"/>
<protein>
    <submittedName>
        <fullName evidence="3">SWI/SNF nucleosome remodeling complex component (inferred by orthology to a C. elegans protein)</fullName>
    </submittedName>
</protein>
<organism evidence="3">
    <name type="scientific">Anisakis simplex</name>
    <name type="common">Herring worm</name>
    <dbReference type="NCBI Taxonomy" id="6269"/>
    <lineage>
        <taxon>Eukaryota</taxon>
        <taxon>Metazoa</taxon>
        <taxon>Ecdysozoa</taxon>
        <taxon>Nematoda</taxon>
        <taxon>Chromadorea</taxon>
        <taxon>Rhabditida</taxon>
        <taxon>Spirurina</taxon>
        <taxon>Ascaridomorpha</taxon>
        <taxon>Ascaridoidea</taxon>
        <taxon>Anisakidae</taxon>
        <taxon>Anisakis</taxon>
        <taxon>Anisakis simplex complex</taxon>
    </lineage>
</organism>
<sequence>MGVSEGVAVSEYAVKVLYMRYLSKYEQNELVGDAEDTETDLLGSRSRGKGFSSLATADCPVSVTNRQNYGGLFSSEDG</sequence>